<feature type="domain" description="Coenzyme F420 hydrogenase/dehydrogenase beta subunit C-terminal" evidence="3">
    <location>
        <begin position="63"/>
        <end position="225"/>
    </location>
</feature>
<evidence type="ECO:0000313" key="4">
    <source>
        <dbReference type="EMBL" id="AEN97545.1"/>
    </source>
</evidence>
<dbReference type="InterPro" id="IPR007345">
    <property type="entry name" value="Polysacch_pyruvyl_Trfase"/>
</dbReference>
<evidence type="ECO:0000313" key="5">
    <source>
        <dbReference type="Proteomes" id="UP000008178"/>
    </source>
</evidence>
<gene>
    <name evidence="4" type="ordered locus">RHOM_12185</name>
</gene>
<dbReference type="Pfam" id="PF04230">
    <property type="entry name" value="PS_pyruv_trans"/>
    <property type="match status" value="1"/>
</dbReference>
<evidence type="ECO:0000256" key="1">
    <source>
        <dbReference type="SAM" id="Coils"/>
    </source>
</evidence>
<dbReference type="Pfam" id="PF04432">
    <property type="entry name" value="FrhB_FdhB_C"/>
    <property type="match status" value="1"/>
</dbReference>
<dbReference type="eggNOG" id="COG1035">
    <property type="taxonomic scope" value="Bacteria"/>
</dbReference>
<dbReference type="KEGG" id="rho:RHOM_12185"/>
<dbReference type="Proteomes" id="UP000008178">
    <property type="component" value="Chromosome"/>
</dbReference>
<organism evidence="4 5">
    <name type="scientific">Roseburia hominis (strain DSM 16839 / JCM 17582 / NCIMB 14029 / A2-183)</name>
    <dbReference type="NCBI Taxonomy" id="585394"/>
    <lineage>
        <taxon>Bacteria</taxon>
        <taxon>Bacillati</taxon>
        <taxon>Bacillota</taxon>
        <taxon>Clostridia</taxon>
        <taxon>Lachnospirales</taxon>
        <taxon>Lachnospiraceae</taxon>
        <taxon>Roseburia</taxon>
    </lineage>
</organism>
<dbReference type="PANTHER" id="PTHR43193:SF2">
    <property type="entry name" value="POLYFERREDOXIN PROTEIN FWDF"/>
    <property type="match status" value="1"/>
</dbReference>
<dbReference type="AlphaFoldDB" id="G2T557"/>
<name>G2T557_ROSHA</name>
<dbReference type="EMBL" id="CP003040">
    <property type="protein sequence ID" value="AEN97545.1"/>
    <property type="molecule type" value="Genomic_DNA"/>
</dbReference>
<dbReference type="InterPro" id="IPR007525">
    <property type="entry name" value="FrhB_FdhB_C"/>
</dbReference>
<keyword evidence="1" id="KW-0175">Coiled coil</keyword>
<protein>
    <submittedName>
        <fullName evidence="4">Coenzyme F420 hydrogenase/dehydrogenase beta subunit domain protein</fullName>
    </submittedName>
</protein>
<keyword evidence="5" id="KW-1185">Reference proteome</keyword>
<feature type="domain" description="Polysaccharide pyruvyl transferase" evidence="2">
    <location>
        <begin position="288"/>
        <end position="560"/>
    </location>
</feature>
<proteinExistence type="predicted"/>
<dbReference type="STRING" id="585394.RHOM_12185"/>
<evidence type="ECO:0000259" key="2">
    <source>
        <dbReference type="Pfam" id="PF04230"/>
    </source>
</evidence>
<reference evidence="4 5" key="1">
    <citation type="journal article" date="2015" name="Genome Announc.">
        <title>Complete genome sequence of the human gut symbiont Roseburia hominis.</title>
        <authorList>
            <person name="Travis A.J."/>
            <person name="Kelly D."/>
            <person name="Flint H.J."/>
            <person name="Aminov R.I."/>
        </authorList>
    </citation>
    <scope>NUCLEOTIDE SEQUENCE [LARGE SCALE GENOMIC DNA]</scope>
    <source>
        <strain evidence="5">DSM 16839 / JCM 17582 / NCIMB 14029 / A2-183</strain>
    </source>
</reference>
<sequence length="754" mass="87853">MAASVILQKQGVVCGVQLTPDLKAQYIVIDQVEDIAKINGSKYIQADATGIYRKIKTLLLEGKTVLFTGLPCQTAGLYNYLKGCDQSRLYTIDMLCHGTPSDKVFREWLSGVSEGRHAKYINFRVKDGDWNCNTVCIEYEDGSAYRADVTDDWFEKLFHYNMSLRKSCYHCKFAEFPRRGDLSTGDFHGIEDCQDIEDDHKGTSVIFVNSDKGQMLLNEMKKENVWMKEISVEDSKKNRICADIEEHPYRDRFFRLLREEKYDFANLAKRVLEHKFDIGIVGIPTVENHGSNLSYYGLYRTLQHMGYDVFMMERPKSAWWAPHETPVIFRENPYDSGDLCELFESRLQLQKANDYADTFILGSDQLWYEGLYACFDKFCFMDYIHENKNKITYAASFGRSEYHATREEKAEAAFYIQGIDHISVREESAVELCRQEWNREAVVVLDPVFLCPTEEYEKLADKGKKTAYNQYIATYILDPSPEKQQIIEKAAQKLELPVINMTDVVNVEEKCAQWDLDMESDVSNEDWLRRIRECTFFITDSFHGTCFALIFEKQFLAIGNAYRGLDRFTEILGKVGLKDHLVSAEEIDTLEEKLGQSIAYDKVRSALQREKEKSGEWLKNAICAGKENRLSGYDIIQKERMKEEEQLFWQKNMIDAHGNVLGAHDTRLAVYDGALGELQKDAEQRRILFEIQQKQMQEFQDAILQLRQQKEEMNSVLCELQGKNQALEEEIRQIKEKFPLKRWAKRFIQRFRRR</sequence>
<dbReference type="HOGENOM" id="CLU_014792_0_0_9"/>
<evidence type="ECO:0000259" key="3">
    <source>
        <dbReference type="Pfam" id="PF04432"/>
    </source>
</evidence>
<dbReference type="InterPro" id="IPR052977">
    <property type="entry name" value="Polyferredoxin-like_ET"/>
</dbReference>
<feature type="coiled-coil region" evidence="1">
    <location>
        <begin position="689"/>
        <end position="737"/>
    </location>
</feature>
<dbReference type="PANTHER" id="PTHR43193">
    <property type="match status" value="1"/>
</dbReference>
<accession>G2T557</accession>